<accession>A0ABV9QXE1</accession>
<protein>
    <recommendedName>
        <fullName evidence="4">Zinc ribbon domain-containing protein</fullName>
    </recommendedName>
</protein>
<sequence length="134" mass="14591">MEQACTLSALASLDQSDPDAVQALLQACTDALLDPSLWWWALAITLFCAVVGALIGKAKGRWLAGLLWGAALGPIGWLIVVLSRSGFVECVECGRPNAPAAKVCRHCGVDLRKAMQQSERSRLKRDDWASRRRD</sequence>
<keyword evidence="1" id="KW-0812">Transmembrane</keyword>
<gene>
    <name evidence="2" type="ORF">ACFO6Q_13280</name>
</gene>
<feature type="transmembrane region" description="Helical" evidence="1">
    <location>
        <begin position="62"/>
        <end position="82"/>
    </location>
</feature>
<dbReference type="RefSeq" id="WP_380021584.1">
    <property type="nucleotide sequence ID" value="NZ_JBHSHD010000010.1"/>
</dbReference>
<evidence type="ECO:0000256" key="1">
    <source>
        <dbReference type="SAM" id="Phobius"/>
    </source>
</evidence>
<evidence type="ECO:0000313" key="2">
    <source>
        <dbReference type="EMBL" id="MFC4821300.1"/>
    </source>
</evidence>
<reference evidence="3" key="1">
    <citation type="journal article" date="2019" name="Int. J. Syst. Evol. Microbiol.">
        <title>The Global Catalogue of Microorganisms (GCM) 10K type strain sequencing project: providing services to taxonomists for standard genome sequencing and annotation.</title>
        <authorList>
            <consortium name="The Broad Institute Genomics Platform"/>
            <consortium name="The Broad Institute Genome Sequencing Center for Infectious Disease"/>
            <person name="Wu L."/>
            <person name="Ma J."/>
        </authorList>
    </citation>
    <scope>NUCLEOTIDE SEQUENCE [LARGE SCALE GENOMIC DNA]</scope>
    <source>
        <strain evidence="3">CCUG 30340</strain>
    </source>
</reference>
<dbReference type="EMBL" id="JBHSHD010000010">
    <property type="protein sequence ID" value="MFC4821300.1"/>
    <property type="molecule type" value="Genomic_DNA"/>
</dbReference>
<evidence type="ECO:0008006" key="4">
    <source>
        <dbReference type="Google" id="ProtNLM"/>
    </source>
</evidence>
<feature type="transmembrane region" description="Helical" evidence="1">
    <location>
        <begin position="37"/>
        <end position="55"/>
    </location>
</feature>
<evidence type="ECO:0000313" key="3">
    <source>
        <dbReference type="Proteomes" id="UP001595886"/>
    </source>
</evidence>
<name>A0ABV9QXE1_9GAMM</name>
<organism evidence="2 3">
    <name type="scientific">Dokdonella ginsengisoli</name>
    <dbReference type="NCBI Taxonomy" id="363846"/>
    <lineage>
        <taxon>Bacteria</taxon>
        <taxon>Pseudomonadati</taxon>
        <taxon>Pseudomonadota</taxon>
        <taxon>Gammaproteobacteria</taxon>
        <taxon>Lysobacterales</taxon>
        <taxon>Rhodanobacteraceae</taxon>
        <taxon>Dokdonella</taxon>
    </lineage>
</organism>
<keyword evidence="1" id="KW-0472">Membrane</keyword>
<comment type="caution">
    <text evidence="2">The sequence shown here is derived from an EMBL/GenBank/DDBJ whole genome shotgun (WGS) entry which is preliminary data.</text>
</comment>
<proteinExistence type="predicted"/>
<keyword evidence="1" id="KW-1133">Transmembrane helix</keyword>
<dbReference type="Proteomes" id="UP001595886">
    <property type="component" value="Unassembled WGS sequence"/>
</dbReference>
<keyword evidence="3" id="KW-1185">Reference proteome</keyword>